<dbReference type="AlphaFoldDB" id="A0A0B3VWZ3"/>
<comment type="caution">
    <text evidence="7">The sequence shown here is derived from an EMBL/GenBank/DDBJ whole genome shotgun (WGS) entry which is preliminary data.</text>
</comment>
<dbReference type="InterPro" id="IPR027469">
    <property type="entry name" value="Cation_efflux_TMD_sf"/>
</dbReference>
<feature type="transmembrane region" description="Helical" evidence="5">
    <location>
        <begin position="118"/>
        <end position="139"/>
    </location>
</feature>
<dbReference type="PANTHER" id="PTHR11562:SF17">
    <property type="entry name" value="RE54080P-RELATED"/>
    <property type="match status" value="1"/>
</dbReference>
<dbReference type="InterPro" id="IPR050681">
    <property type="entry name" value="CDF/SLC30A"/>
</dbReference>
<evidence type="ECO:0000313" key="7">
    <source>
        <dbReference type="EMBL" id="KHS57333.1"/>
    </source>
</evidence>
<dbReference type="GO" id="GO:0005886">
    <property type="term" value="C:plasma membrane"/>
    <property type="evidence" value="ECO:0007669"/>
    <property type="project" value="TreeGrafter"/>
</dbReference>
<name>A0A0B3VWZ3_9FIRM</name>
<dbReference type="NCBIfam" id="TIGR01297">
    <property type="entry name" value="CDF"/>
    <property type="match status" value="1"/>
</dbReference>
<dbReference type="SUPFAM" id="SSF161111">
    <property type="entry name" value="Cation efflux protein transmembrane domain-like"/>
    <property type="match status" value="1"/>
</dbReference>
<accession>A0A0B3VWZ3</accession>
<evidence type="ECO:0000256" key="4">
    <source>
        <dbReference type="ARBA" id="ARBA00023136"/>
    </source>
</evidence>
<feature type="transmembrane region" description="Helical" evidence="5">
    <location>
        <begin position="20"/>
        <end position="40"/>
    </location>
</feature>
<keyword evidence="8" id="KW-1185">Reference proteome</keyword>
<dbReference type="STRING" id="1577792.QX51_08855"/>
<keyword evidence="2 5" id="KW-0812">Transmembrane</keyword>
<sequence length="285" mass="31894">MAHNHSHSHNYNHCEGVSNVILVFLLNFGFSILELVGGLITGSKAILSDAVHDFGDSIALALSFVFEKVGKRGANEKYTYGYKRISLIGAFINIIVLSVCTIFVFSEALQSLVNSMPVKAEGMLLLSFIGIAINGASVFRMKGSKKILDKTVIMHLMEDLLGWIAVLVVSIVIYFTNWYILDPILSLGICIIIGRNIYFNLKTAILIIMQRVPDEDLYEEIKEHLMEINEIEKVEKLNMWTMDGEIHVLTASIKTLENANKNEVLNKVKEMLNDEGINESTIEVL</sequence>
<dbReference type="InterPro" id="IPR002524">
    <property type="entry name" value="Cation_efflux"/>
</dbReference>
<reference evidence="7 8" key="1">
    <citation type="submission" date="2014-12" db="EMBL/GenBank/DDBJ databases">
        <title>Draft genome sequence of Terrisporobacter sp. 08-306576, isolated from the blood culture of a bacteremia patient.</title>
        <authorList>
            <person name="Lund L.C."/>
            <person name="Sydenham T.V."/>
            <person name="Hogh S.V."/>
            <person name="Skov M.N."/>
            <person name="Kemp M."/>
            <person name="Justesen U.S."/>
        </authorList>
    </citation>
    <scope>NUCLEOTIDE SEQUENCE [LARGE SCALE GENOMIC DNA]</scope>
    <source>
        <strain evidence="7 8">08-306576</strain>
    </source>
</reference>
<feature type="domain" description="Cation efflux protein transmembrane" evidence="6">
    <location>
        <begin position="20"/>
        <end position="209"/>
    </location>
</feature>
<keyword evidence="4 5" id="KW-0472">Membrane</keyword>
<dbReference type="RefSeq" id="WP_039679544.1">
    <property type="nucleotide sequence ID" value="NZ_JWHR01000079.1"/>
</dbReference>
<proteinExistence type="predicted"/>
<dbReference type="Proteomes" id="UP000031189">
    <property type="component" value="Unassembled WGS sequence"/>
</dbReference>
<dbReference type="EMBL" id="JWHR01000079">
    <property type="protein sequence ID" value="KHS57333.1"/>
    <property type="molecule type" value="Genomic_DNA"/>
</dbReference>
<evidence type="ECO:0000259" key="6">
    <source>
        <dbReference type="Pfam" id="PF01545"/>
    </source>
</evidence>
<evidence type="ECO:0000313" key="8">
    <source>
        <dbReference type="Proteomes" id="UP000031189"/>
    </source>
</evidence>
<gene>
    <name evidence="7" type="ORF">QX51_08855</name>
</gene>
<dbReference type="Gene3D" id="1.20.1510.10">
    <property type="entry name" value="Cation efflux protein transmembrane domain"/>
    <property type="match status" value="1"/>
</dbReference>
<comment type="subcellular location">
    <subcellularLocation>
        <location evidence="1">Membrane</location>
        <topology evidence="1">Multi-pass membrane protein</topology>
    </subcellularLocation>
</comment>
<dbReference type="Pfam" id="PF01545">
    <property type="entry name" value="Cation_efflux"/>
    <property type="match status" value="1"/>
</dbReference>
<dbReference type="GO" id="GO:0005385">
    <property type="term" value="F:zinc ion transmembrane transporter activity"/>
    <property type="evidence" value="ECO:0007669"/>
    <property type="project" value="TreeGrafter"/>
</dbReference>
<feature type="transmembrane region" description="Helical" evidence="5">
    <location>
        <begin position="85"/>
        <end position="106"/>
    </location>
</feature>
<evidence type="ECO:0000256" key="3">
    <source>
        <dbReference type="ARBA" id="ARBA00022989"/>
    </source>
</evidence>
<evidence type="ECO:0000256" key="5">
    <source>
        <dbReference type="SAM" id="Phobius"/>
    </source>
</evidence>
<feature type="transmembrane region" description="Helical" evidence="5">
    <location>
        <begin position="184"/>
        <end position="201"/>
    </location>
</feature>
<protein>
    <recommendedName>
        <fullName evidence="6">Cation efflux protein transmembrane domain-containing protein</fullName>
    </recommendedName>
</protein>
<feature type="transmembrane region" description="Helical" evidence="5">
    <location>
        <begin position="160"/>
        <end position="178"/>
    </location>
</feature>
<evidence type="ECO:0000256" key="1">
    <source>
        <dbReference type="ARBA" id="ARBA00004141"/>
    </source>
</evidence>
<organism evidence="7 8">
    <name type="scientific">Terrisporobacter othiniensis</name>
    <dbReference type="NCBI Taxonomy" id="1577792"/>
    <lineage>
        <taxon>Bacteria</taxon>
        <taxon>Bacillati</taxon>
        <taxon>Bacillota</taxon>
        <taxon>Clostridia</taxon>
        <taxon>Peptostreptococcales</taxon>
        <taxon>Peptostreptococcaceae</taxon>
        <taxon>Terrisporobacter</taxon>
    </lineage>
</organism>
<dbReference type="InterPro" id="IPR058533">
    <property type="entry name" value="Cation_efflux_TM"/>
</dbReference>
<dbReference type="PANTHER" id="PTHR11562">
    <property type="entry name" value="CATION EFFLUX PROTEIN/ ZINC TRANSPORTER"/>
    <property type="match status" value="1"/>
</dbReference>
<evidence type="ECO:0000256" key="2">
    <source>
        <dbReference type="ARBA" id="ARBA00022692"/>
    </source>
</evidence>
<dbReference type="OrthoDB" id="9809646at2"/>
<keyword evidence="3 5" id="KW-1133">Transmembrane helix</keyword>